<accession>A0ABD5B785</accession>
<gene>
    <name evidence="2" type="ORF">QT385_11490</name>
</gene>
<dbReference type="AlphaFoldDB" id="A0ABD5B785"/>
<organism evidence="2 3">
    <name type="scientific">Elizabethkingia miricola</name>
    <name type="common">Chryseobacterium miricola</name>
    <dbReference type="NCBI Taxonomy" id="172045"/>
    <lineage>
        <taxon>Bacteria</taxon>
        <taxon>Pseudomonadati</taxon>
        <taxon>Bacteroidota</taxon>
        <taxon>Flavobacteriia</taxon>
        <taxon>Flavobacteriales</taxon>
        <taxon>Weeksellaceae</taxon>
        <taxon>Elizabethkingia</taxon>
    </lineage>
</organism>
<dbReference type="Proteomes" id="UP001239265">
    <property type="component" value="Unassembled WGS sequence"/>
</dbReference>
<evidence type="ECO:0000313" key="3">
    <source>
        <dbReference type="Proteomes" id="UP001239265"/>
    </source>
</evidence>
<dbReference type="RefSeq" id="WP_309046631.1">
    <property type="nucleotide sequence ID" value="NZ_JAUCQJ010000003.1"/>
</dbReference>
<protein>
    <submittedName>
        <fullName evidence="2">DUF2726 domain-containing protein</fullName>
    </submittedName>
</protein>
<evidence type="ECO:0000259" key="1">
    <source>
        <dbReference type="Pfam" id="PF10881"/>
    </source>
</evidence>
<name>A0ABD5B785_ELIMR</name>
<reference evidence="2 3" key="1">
    <citation type="submission" date="2023-06" db="EMBL/GenBank/DDBJ databases">
        <title>Nosocomial Elizabethkingia miricola genome.</title>
        <authorList>
            <person name="Morgado S."/>
            <person name="Fonseca E."/>
            <person name="Freitas F."/>
            <person name="Vicente A.C."/>
        </authorList>
    </citation>
    <scope>NUCLEOTIDE SEQUENCE [LARGE SCALE GENOMIC DNA]</scope>
    <source>
        <strain evidence="2 3">EM15</strain>
    </source>
</reference>
<dbReference type="EMBL" id="JAUCQJ010000003">
    <property type="protein sequence ID" value="MDQ8749264.1"/>
    <property type="molecule type" value="Genomic_DNA"/>
</dbReference>
<dbReference type="Pfam" id="PF10881">
    <property type="entry name" value="DUF2726"/>
    <property type="match status" value="1"/>
</dbReference>
<sequence length="282" mass="33418">MKDPNDIFILLQQRKFLEIIGILKDNKVFNELLNDFVFKTVFFQNFINELFNESALEIEYPAFLYHCHSSDEYVFKFSEEDEEKVLMFLIDNTKKYLYAIKLPYYSTSIEIINEYKEKMSIEAEKAAIIAKKEKDFEIVEKYSNNTESLLKSIFNSPQEKEFYLACKLVFKNYIILPNVSLTTIFNANVVKQKFSEYYDFYLKSSIDFVLVEDKTFIPVLFFELDSKGYHSDKKAKSRDDIKDILLTELGRDLIRITKKTGKEGVYEFFDFLEAVKEERGIE</sequence>
<dbReference type="InterPro" id="IPR024402">
    <property type="entry name" value="DUF2726"/>
</dbReference>
<evidence type="ECO:0000313" key="2">
    <source>
        <dbReference type="EMBL" id="MDQ8749264.1"/>
    </source>
</evidence>
<comment type="caution">
    <text evidence="2">The sequence shown here is derived from an EMBL/GenBank/DDBJ whole genome shotgun (WGS) entry which is preliminary data.</text>
</comment>
<proteinExistence type="predicted"/>
<feature type="domain" description="DUF2726" evidence="1">
    <location>
        <begin position="156"/>
        <end position="262"/>
    </location>
</feature>